<feature type="compositionally biased region" description="Polar residues" evidence="3">
    <location>
        <begin position="200"/>
        <end position="214"/>
    </location>
</feature>
<dbReference type="Pfam" id="PF00168">
    <property type="entry name" value="C2"/>
    <property type="match status" value="1"/>
</dbReference>
<feature type="compositionally biased region" description="Polar residues" evidence="3">
    <location>
        <begin position="350"/>
        <end position="361"/>
    </location>
</feature>
<reference evidence="6 7" key="1">
    <citation type="submission" date="2024-10" db="EMBL/GenBank/DDBJ databases">
        <title>Updated reference genomes for cyclostephanoid diatoms.</title>
        <authorList>
            <person name="Roberts W.R."/>
            <person name="Alverson A.J."/>
        </authorList>
    </citation>
    <scope>NUCLEOTIDE SEQUENCE [LARGE SCALE GENOMIC DNA]</scope>
    <source>
        <strain evidence="6 7">AJA010-31</strain>
    </source>
</reference>
<dbReference type="InterPro" id="IPR002219">
    <property type="entry name" value="PKC_DAG/PE"/>
</dbReference>
<feature type="compositionally biased region" description="Basic and acidic residues" evidence="3">
    <location>
        <begin position="136"/>
        <end position="146"/>
    </location>
</feature>
<feature type="compositionally biased region" description="Basic and acidic residues" evidence="3">
    <location>
        <begin position="426"/>
        <end position="444"/>
    </location>
</feature>
<protein>
    <recommendedName>
        <fullName evidence="5">Phorbol-ester/DAG-type domain-containing protein</fullName>
    </recommendedName>
</protein>
<feature type="compositionally biased region" description="Low complexity" evidence="3">
    <location>
        <begin position="283"/>
        <end position="297"/>
    </location>
</feature>
<proteinExistence type="predicted"/>
<feature type="region of interest" description="Disordered" evidence="3">
    <location>
        <begin position="17"/>
        <end position="40"/>
    </location>
</feature>
<evidence type="ECO:0000313" key="6">
    <source>
        <dbReference type="EMBL" id="KAL3764965.1"/>
    </source>
</evidence>
<feature type="region of interest" description="Disordered" evidence="3">
    <location>
        <begin position="413"/>
        <end position="477"/>
    </location>
</feature>
<feature type="region of interest" description="Disordered" evidence="3">
    <location>
        <begin position="337"/>
        <end position="361"/>
    </location>
</feature>
<accession>A0ABD3MLL7</accession>
<feature type="compositionally biased region" description="Polar residues" evidence="3">
    <location>
        <begin position="147"/>
        <end position="166"/>
    </location>
</feature>
<feature type="region of interest" description="Disordered" evidence="3">
    <location>
        <begin position="52"/>
        <end position="120"/>
    </location>
</feature>
<feature type="compositionally biased region" description="Pro residues" evidence="3">
    <location>
        <begin position="252"/>
        <end position="262"/>
    </location>
</feature>
<feature type="region of interest" description="Disordered" evidence="3">
    <location>
        <begin position="136"/>
        <end position="169"/>
    </location>
</feature>
<keyword evidence="1" id="KW-0479">Metal-binding</keyword>
<dbReference type="CDD" id="cd00029">
    <property type="entry name" value="C1"/>
    <property type="match status" value="1"/>
</dbReference>
<evidence type="ECO:0000256" key="2">
    <source>
        <dbReference type="ARBA" id="ARBA00022833"/>
    </source>
</evidence>
<feature type="compositionally biased region" description="Pro residues" evidence="3">
    <location>
        <begin position="222"/>
        <end position="234"/>
    </location>
</feature>
<evidence type="ECO:0000313" key="7">
    <source>
        <dbReference type="Proteomes" id="UP001530400"/>
    </source>
</evidence>
<keyword evidence="2" id="KW-0862">Zinc</keyword>
<evidence type="ECO:0000256" key="4">
    <source>
        <dbReference type="SAM" id="Phobius"/>
    </source>
</evidence>
<evidence type="ECO:0000256" key="3">
    <source>
        <dbReference type="SAM" id="MobiDB-lite"/>
    </source>
</evidence>
<dbReference type="EMBL" id="JALLPJ020001410">
    <property type="protein sequence ID" value="KAL3764965.1"/>
    <property type="molecule type" value="Genomic_DNA"/>
</dbReference>
<evidence type="ECO:0000259" key="5">
    <source>
        <dbReference type="PROSITE" id="PS50081"/>
    </source>
</evidence>
<feature type="compositionally biased region" description="Polar residues" evidence="3">
    <location>
        <begin position="29"/>
        <end position="40"/>
    </location>
</feature>
<feature type="transmembrane region" description="Helical" evidence="4">
    <location>
        <begin position="1134"/>
        <end position="1153"/>
    </location>
</feature>
<dbReference type="SUPFAM" id="SSF57889">
    <property type="entry name" value="Cysteine-rich domain"/>
    <property type="match status" value="1"/>
</dbReference>
<dbReference type="InterPro" id="IPR046349">
    <property type="entry name" value="C1-like_sf"/>
</dbReference>
<keyword evidence="7" id="KW-1185">Reference proteome</keyword>
<feature type="transmembrane region" description="Helical" evidence="4">
    <location>
        <begin position="1510"/>
        <end position="1536"/>
    </location>
</feature>
<keyword evidence="4" id="KW-0812">Transmembrane</keyword>
<name>A0ABD3MLL7_9STRA</name>
<dbReference type="Gene3D" id="2.60.40.150">
    <property type="entry name" value="C2 domain"/>
    <property type="match status" value="1"/>
</dbReference>
<dbReference type="SUPFAM" id="SSF49562">
    <property type="entry name" value="C2 domain (Calcium/lipid-binding domain, CaLB)"/>
    <property type="match status" value="1"/>
</dbReference>
<feature type="domain" description="Phorbol-ester/DAG-type" evidence="5">
    <location>
        <begin position="758"/>
        <end position="811"/>
    </location>
</feature>
<feature type="region of interest" description="Disordered" evidence="3">
    <location>
        <begin position="200"/>
        <end position="322"/>
    </location>
</feature>
<sequence>MQWLNKVDDALDRVFLRPGGPGPAAGEVGNSNGTVQNSSTDVDVAREQRAMQGAVPSSARVSGVGAQTITTAPPPPPPPPPPAVAERANPLIPTSRRDAPSATSIAASNIDKLHDPDNRQTESEAKLLHLANMMKQLEKDAKESYQKQHNNGTADDRNNQQQQTSQEDAETVTIPLLPLSSIGVTQDADSPIRIQPHRQTGLQTADNSQSGQHIQQPNRSAQPPPPPPPPPINQPPTNQIWEPSTPRLPQHHPTPSPLPTPRFTPRTAGSRPTPGIIRRKIRSPSVSPSNSTSPLPSFDNSDRLGNSAVPPPPPPPLFVEDVGLPLESRGDAVIESAQNRAGAVQPPTRVDSSTISTSMQQSLLPPTLDVNAMSARQMDESNILSKAAIQAANTANLMEQTPVPSANIMVHRSPRLNNPFMEVDTEDKPKPTTHKPSETKKLADDTIQQHNDDSSSTTFHSQISNRSDLTDDEDDDDSMKLQAQDFALPSTVSEPPSVKSWNPSFNRYGIVHVRVLRAQRLPCAVGTFVVASLALPPWKGKIRIPSLTAVDGPDGAGVCLRWDRPPSRGCVVDDAVGDSFSHSMVHAYNNKDTPVPIVSFTLSISSMGGVFEKFLCSVAFSCQEIMKSPGAWKRKWYSATTDPMIGSMDASSPSSRRHSSFLNYVRESSIVSEYDNEDSPLILLEACFEPKMEDTEQVFISEDSDTLGPIPRDLVIKSSPEKRLRHMPDSLYSSIEDDSASKTSSLTSVIVRHHSSKAHLLRVRSFWTPAWCAVCSKVITSGWLQGSFECEACHIFCCKDCQLQVDVSIPCGSELSRIAVKKAQQYQVSIGQVMTTLAPYTNKDVSGEQHPGGINGKLTRHTSDSITKIEGVGILSIRVLNACLFEKAYPSDAEPTDIFKIDSNNHRHGDHYVRISWLGSKDSKRTKTVLQTAKPIFDADEMQFDVAHYGMEYKLEVVDANTDRAVGSCLLSPQALLQMQRDSLLARWDQLLLSILHFRDESEPRRMKIELRSATKDGFGLNFYNSAKITDDSKEKNSTSALAGAISGWIELDLNFEEDSSGLFYSSNPRQCPPRATEEFDIALINLHIARISAVIEDVQKLVSNYVYLISWENVYLTSSSLAVFVITTLRFNLEYLGALPVGMLVLYMLYLGQIRLSGHFKDRWITKEKNALIDSESKIDQHYNIHRPIGLLQIGNLRGKNLRSRDLGLPGSFYVSIAFDPLRYASEKKKKSISKVDASSSCIHQIGNTISPGITSSPIWTEIRPSAELNRLKHLLPDNNLLGEGYQSTNSLVKYPILQPITKDRSLYVNQNEAEQRDSDIGLLPWSSSTGAVVLQVRFSEVLGSFQLFENVLGEVVLPLSKLAAGQEVEGWFRLLNAGTTETAPGELTDEDAVDQKPRSLTDDESIVDDQEMAIPELYVKVKFSAASNPMSKSNLETETSRVICEEMVRTASMSKEGNIGVMIGSSINTINTVRTLGGTLQNQISNVVNIIEMIRNAFNFSSPRITCLLLVCLSTLWFILALIPTRFVILLAGLGQYGATYYSKFIFVPKATKSDKPDDDEMDAPAVGNIVENLFLSIPTDEDLRRTYFWEARRVGEREREKFANTKRQNRLKKLWKASWHGTVKVKEKRQDSSSPKNSKNTWSWETAFIIIEGHRFIWWRSEKHFDTGEAPLGQIFFAGHSGLAGLSPLDLRELSKDEIPFIVSVFGRGSKTQQKLTLLAPNQKVKDGLENAVIASSSDRKAD</sequence>
<dbReference type="GO" id="GO:0046872">
    <property type="term" value="F:metal ion binding"/>
    <property type="evidence" value="ECO:0007669"/>
    <property type="project" value="UniProtKB-KW"/>
</dbReference>
<gene>
    <name evidence="6" type="ORF">ACHAWO_000191</name>
</gene>
<keyword evidence="4" id="KW-1133">Transmembrane helix</keyword>
<feature type="compositionally biased region" description="Pro residues" evidence="3">
    <location>
        <begin position="72"/>
        <end position="83"/>
    </location>
</feature>
<dbReference type="PROSITE" id="PS50081">
    <property type="entry name" value="ZF_DAG_PE_2"/>
    <property type="match status" value="1"/>
</dbReference>
<dbReference type="Proteomes" id="UP001530400">
    <property type="component" value="Unassembled WGS sequence"/>
</dbReference>
<feature type="compositionally biased region" description="Basic and acidic residues" evidence="3">
    <location>
        <begin position="111"/>
        <end position="120"/>
    </location>
</feature>
<dbReference type="Gene3D" id="3.30.60.20">
    <property type="match status" value="1"/>
</dbReference>
<dbReference type="InterPro" id="IPR035892">
    <property type="entry name" value="C2_domain_sf"/>
</dbReference>
<organism evidence="6 7">
    <name type="scientific">Cyclotella atomus</name>
    <dbReference type="NCBI Taxonomy" id="382360"/>
    <lineage>
        <taxon>Eukaryota</taxon>
        <taxon>Sar</taxon>
        <taxon>Stramenopiles</taxon>
        <taxon>Ochrophyta</taxon>
        <taxon>Bacillariophyta</taxon>
        <taxon>Coscinodiscophyceae</taxon>
        <taxon>Thalassiosirophycidae</taxon>
        <taxon>Stephanodiscales</taxon>
        <taxon>Stephanodiscaceae</taxon>
        <taxon>Cyclotella</taxon>
    </lineage>
</organism>
<feature type="compositionally biased region" description="Polar residues" evidence="3">
    <location>
        <begin position="446"/>
        <end position="467"/>
    </location>
</feature>
<keyword evidence="4" id="KW-0472">Membrane</keyword>
<dbReference type="InterPro" id="IPR000008">
    <property type="entry name" value="C2_dom"/>
</dbReference>
<comment type="caution">
    <text evidence="6">The sequence shown here is derived from an EMBL/GenBank/DDBJ whole genome shotgun (WGS) entry which is preliminary data.</text>
</comment>
<dbReference type="CDD" id="cd00030">
    <property type="entry name" value="C2"/>
    <property type="match status" value="1"/>
</dbReference>
<evidence type="ECO:0000256" key="1">
    <source>
        <dbReference type="ARBA" id="ARBA00022723"/>
    </source>
</evidence>